<feature type="domain" description="Cdc6 C-terminal" evidence="3">
    <location>
        <begin position="320"/>
        <end position="406"/>
    </location>
</feature>
<accession>A0A177BD01</accession>
<proteinExistence type="inferred from homology"/>
<dbReference type="InterPro" id="IPR036390">
    <property type="entry name" value="WH_DNA-bd_sf"/>
</dbReference>
<dbReference type="InterPro" id="IPR036388">
    <property type="entry name" value="WH-like_DNA-bd_sf"/>
</dbReference>
<comment type="similarity">
    <text evidence="1">Belongs to the CDC6/cdc18 family.</text>
</comment>
<dbReference type="EMBL" id="LWCA01000002">
    <property type="protein sequence ID" value="OAF72177.1"/>
    <property type="molecule type" value="Genomic_DNA"/>
</dbReference>
<keyword evidence="2" id="KW-0235">DNA replication</keyword>
<organism evidence="6 7">
    <name type="scientific">Intoshia linei</name>
    <dbReference type="NCBI Taxonomy" id="1819745"/>
    <lineage>
        <taxon>Eukaryota</taxon>
        <taxon>Metazoa</taxon>
        <taxon>Spiralia</taxon>
        <taxon>Lophotrochozoa</taxon>
        <taxon>Mesozoa</taxon>
        <taxon>Orthonectida</taxon>
        <taxon>Rhopaluridae</taxon>
        <taxon>Intoshia</taxon>
    </lineage>
</organism>
<comment type="caution">
    <text evidence="6">The sequence shown here is derived from an EMBL/GenBank/DDBJ whole genome shotgun (WGS) entry which is preliminary data.</text>
</comment>
<keyword evidence="7" id="KW-1185">Reference proteome</keyword>
<dbReference type="PANTHER" id="PTHR10763:SF26">
    <property type="entry name" value="CELL DIVISION CONTROL PROTEIN 6 HOMOLOG"/>
    <property type="match status" value="1"/>
</dbReference>
<evidence type="ECO:0000259" key="4">
    <source>
        <dbReference type="Pfam" id="PF13401"/>
    </source>
</evidence>
<evidence type="ECO:0000256" key="1">
    <source>
        <dbReference type="ARBA" id="ARBA00006184"/>
    </source>
</evidence>
<dbReference type="SUPFAM" id="SSF52540">
    <property type="entry name" value="P-loop containing nucleoside triphosphate hydrolases"/>
    <property type="match status" value="1"/>
</dbReference>
<dbReference type="SUPFAM" id="SSF46785">
    <property type="entry name" value="Winged helix' DNA-binding domain"/>
    <property type="match status" value="1"/>
</dbReference>
<evidence type="ECO:0000313" key="6">
    <source>
        <dbReference type="EMBL" id="OAF72177.1"/>
    </source>
</evidence>
<dbReference type="Pfam" id="PF22606">
    <property type="entry name" value="Cdc6-ORC-like_ATPase_lid"/>
    <property type="match status" value="1"/>
</dbReference>
<dbReference type="InterPro" id="IPR054425">
    <property type="entry name" value="Cdc6_ORC1-like_ATPase_lid"/>
</dbReference>
<dbReference type="InterPro" id="IPR027417">
    <property type="entry name" value="P-loop_NTPase"/>
</dbReference>
<feature type="domain" description="ORC1/DEAH AAA+ ATPase" evidence="4">
    <location>
        <begin position="62"/>
        <end position="185"/>
    </location>
</feature>
<dbReference type="InterPro" id="IPR015163">
    <property type="entry name" value="Cdc6_C"/>
</dbReference>
<dbReference type="Pfam" id="PF13401">
    <property type="entry name" value="AAA_22"/>
    <property type="match status" value="1"/>
</dbReference>
<dbReference type="InterPro" id="IPR049945">
    <property type="entry name" value="AAA_22"/>
</dbReference>
<gene>
    <name evidence="6" type="ORF">A3Q56_00057</name>
</gene>
<dbReference type="GO" id="GO:0033314">
    <property type="term" value="P:mitotic DNA replication checkpoint signaling"/>
    <property type="evidence" value="ECO:0007669"/>
    <property type="project" value="TreeGrafter"/>
</dbReference>
<dbReference type="Gene3D" id="1.10.10.10">
    <property type="entry name" value="Winged helix-like DNA-binding domain superfamily/Winged helix DNA-binding domain"/>
    <property type="match status" value="1"/>
</dbReference>
<evidence type="ECO:0000259" key="5">
    <source>
        <dbReference type="Pfam" id="PF22606"/>
    </source>
</evidence>
<evidence type="ECO:0008006" key="8">
    <source>
        <dbReference type="Google" id="ProtNLM"/>
    </source>
</evidence>
<protein>
    <recommendedName>
        <fullName evidence="8">Cell division control protein</fullName>
    </recommendedName>
</protein>
<evidence type="ECO:0000313" key="7">
    <source>
        <dbReference type="Proteomes" id="UP000078046"/>
    </source>
</evidence>
<dbReference type="Pfam" id="PF09079">
    <property type="entry name" value="WHD_Cdc6"/>
    <property type="match status" value="1"/>
</dbReference>
<evidence type="ECO:0000259" key="3">
    <source>
        <dbReference type="Pfam" id="PF09079"/>
    </source>
</evidence>
<dbReference type="Gene3D" id="3.40.50.300">
    <property type="entry name" value="P-loop containing nucleotide triphosphate hydrolases"/>
    <property type="match status" value="1"/>
</dbReference>
<dbReference type="GO" id="GO:0005634">
    <property type="term" value="C:nucleus"/>
    <property type="evidence" value="ECO:0007669"/>
    <property type="project" value="TreeGrafter"/>
</dbReference>
<feature type="domain" description="Cdc6/ORC1-like ATPase lid" evidence="5">
    <location>
        <begin position="219"/>
        <end position="271"/>
    </location>
</feature>
<dbReference type="GO" id="GO:0016887">
    <property type="term" value="F:ATP hydrolysis activity"/>
    <property type="evidence" value="ECO:0007669"/>
    <property type="project" value="InterPro"/>
</dbReference>
<reference evidence="6 7" key="1">
    <citation type="submission" date="2016-04" db="EMBL/GenBank/DDBJ databases">
        <title>The genome of Intoshia linei affirms orthonectids as highly simplified spiralians.</title>
        <authorList>
            <person name="Mikhailov K.V."/>
            <person name="Slusarev G.S."/>
            <person name="Nikitin M.A."/>
            <person name="Logacheva M.D."/>
            <person name="Penin A."/>
            <person name="Aleoshin V."/>
            <person name="Panchin Y.V."/>
        </authorList>
    </citation>
    <scope>NUCLEOTIDE SEQUENCE [LARGE SCALE GENOMIC DNA]</scope>
    <source>
        <strain evidence="6">Intl2013</strain>
        <tissue evidence="6">Whole animal</tissue>
    </source>
</reference>
<sequence>MVQTRRTIDLTSLKSVSPIKNDQEDLSDIILSLSKCRPKRIIGREQELLKIEAFLLKCLKTKSGCLTLQGNPGTGKTILTQHAFSNFKNDYQMIYINCLQNCKISQIFEIIMKHFKKKVKKRVRVLVERQSSMKMDSYISKICNILRDQQHVTFLIFDEIDQLKDKNYEKLYKIFQLLSVNNLAIIGICNSLNFGQDVLPNIIHLYLNQEAECITFKPYTSNQIHDIIVDRIYMTKKFEKIDKSAIELCARKISASAGDIRNALDLCSNALMWLESDTSIEGFMDTLQYCSKRKSVGPMAIMSTLNKTTQNTLLRDSRLKLPLVQKLAITSYLMLSRKLKLKNIALSKIYQKYRNICKLQGIRPIVLSDFAYSCELLESQSIFSLSKSSEPTMKKIKLLLNEKEATNSLEDAALVTLALHSSSL</sequence>
<dbReference type="InterPro" id="IPR050311">
    <property type="entry name" value="ORC1/CDC6"/>
</dbReference>
<dbReference type="GO" id="GO:0003688">
    <property type="term" value="F:DNA replication origin binding"/>
    <property type="evidence" value="ECO:0007669"/>
    <property type="project" value="TreeGrafter"/>
</dbReference>
<name>A0A177BD01_9BILA</name>
<evidence type="ECO:0000256" key="2">
    <source>
        <dbReference type="ARBA" id="ARBA00022705"/>
    </source>
</evidence>
<dbReference type="OrthoDB" id="1926878at2759"/>
<dbReference type="PANTHER" id="PTHR10763">
    <property type="entry name" value="CELL DIVISION CONTROL PROTEIN 6-RELATED"/>
    <property type="match status" value="1"/>
</dbReference>
<dbReference type="Proteomes" id="UP000078046">
    <property type="component" value="Unassembled WGS sequence"/>
</dbReference>
<dbReference type="GO" id="GO:0006270">
    <property type="term" value="P:DNA replication initiation"/>
    <property type="evidence" value="ECO:0007669"/>
    <property type="project" value="TreeGrafter"/>
</dbReference>
<dbReference type="AlphaFoldDB" id="A0A177BD01"/>
<dbReference type="Gene3D" id="1.10.8.60">
    <property type="match status" value="1"/>
</dbReference>